<dbReference type="SMART" id="SM00014">
    <property type="entry name" value="acidPPc"/>
    <property type="match status" value="1"/>
</dbReference>
<dbReference type="GO" id="GO:0016020">
    <property type="term" value="C:membrane"/>
    <property type="evidence" value="ECO:0007669"/>
    <property type="project" value="UniProtKB-SubCell"/>
</dbReference>
<dbReference type="PANTHER" id="PTHR10165:SF35">
    <property type="entry name" value="RE23632P"/>
    <property type="match status" value="1"/>
</dbReference>
<dbReference type="CDD" id="cd03390">
    <property type="entry name" value="PAP2_containing_1_like"/>
    <property type="match status" value="1"/>
</dbReference>
<sequence length="305" mass="34436">MPGSESHMPGHKTRNGSFDGGKWGTIRRLWQQSYAADYLGFGILLVFYINMQLFAKPFHRMFYLDDHRIQFPHAEVERVPVPWLFAYAGGLPLVIIAAWLLVSRAHVQKAHITLLGLLVTLILTTFITDVIKNSVGRPRPDLIARCSPARDTPKDVLVGIEVCTETRDHLLHDGWRSFPSGHSSFSFSGLGYLAFFFASQVHAFRPKADLARMLLVLAPFIGAALIAISRLEDYRHDVFDVTIGSLLGLSIAYLTWRRHYPALTSPQCDLPYSLLSDKRRSFTRLRDEEEGLDTARNYGMGSDTE</sequence>
<proteinExistence type="inferred from homology"/>
<comment type="caution">
    <text evidence="8">The sequence shown here is derived from an EMBL/GenBank/DDBJ whole genome shotgun (WGS) entry which is preliminary data.</text>
</comment>
<evidence type="ECO:0000259" key="7">
    <source>
        <dbReference type="SMART" id="SM00014"/>
    </source>
</evidence>
<feature type="transmembrane region" description="Helical" evidence="6">
    <location>
        <begin position="210"/>
        <end position="231"/>
    </location>
</feature>
<organism evidence="8 9">
    <name type="scientific">Myriangium duriaei CBS 260.36</name>
    <dbReference type="NCBI Taxonomy" id="1168546"/>
    <lineage>
        <taxon>Eukaryota</taxon>
        <taxon>Fungi</taxon>
        <taxon>Dikarya</taxon>
        <taxon>Ascomycota</taxon>
        <taxon>Pezizomycotina</taxon>
        <taxon>Dothideomycetes</taxon>
        <taxon>Dothideomycetidae</taxon>
        <taxon>Myriangiales</taxon>
        <taxon>Myriangiaceae</taxon>
        <taxon>Myriangium</taxon>
    </lineage>
</organism>
<dbReference type="Pfam" id="PF01569">
    <property type="entry name" value="PAP2"/>
    <property type="match status" value="1"/>
</dbReference>
<accession>A0A9P4ME43</accession>
<evidence type="ECO:0000256" key="4">
    <source>
        <dbReference type="ARBA" id="ARBA00022989"/>
    </source>
</evidence>
<dbReference type="InterPro" id="IPR036938">
    <property type="entry name" value="PAP2/HPO_sf"/>
</dbReference>
<evidence type="ECO:0000313" key="8">
    <source>
        <dbReference type="EMBL" id="KAF2149562.1"/>
    </source>
</evidence>
<dbReference type="InterPro" id="IPR043216">
    <property type="entry name" value="PAP-like"/>
</dbReference>
<evidence type="ECO:0000256" key="2">
    <source>
        <dbReference type="ARBA" id="ARBA00008816"/>
    </source>
</evidence>
<feature type="transmembrane region" description="Helical" evidence="6">
    <location>
        <begin position="237"/>
        <end position="256"/>
    </location>
</feature>
<name>A0A9P4ME43_9PEZI</name>
<evidence type="ECO:0000256" key="3">
    <source>
        <dbReference type="ARBA" id="ARBA00022692"/>
    </source>
</evidence>
<dbReference type="GO" id="GO:0008195">
    <property type="term" value="F:phosphatidate phosphatase activity"/>
    <property type="evidence" value="ECO:0007669"/>
    <property type="project" value="TreeGrafter"/>
</dbReference>
<feature type="transmembrane region" description="Helical" evidence="6">
    <location>
        <begin position="180"/>
        <end position="198"/>
    </location>
</feature>
<feature type="domain" description="Phosphatidic acid phosphatase type 2/haloperoxidase" evidence="7">
    <location>
        <begin position="114"/>
        <end position="256"/>
    </location>
</feature>
<gene>
    <name evidence="8" type="ORF">K461DRAFT_288104</name>
</gene>
<comment type="subcellular location">
    <subcellularLocation>
        <location evidence="1">Membrane</location>
        <topology evidence="1">Multi-pass membrane protein</topology>
    </subcellularLocation>
</comment>
<dbReference type="FunFam" id="1.20.144.10:FF:000017">
    <property type="entry name" value="Diacylglycerol pyrophosphate phosphatase 1"/>
    <property type="match status" value="1"/>
</dbReference>
<dbReference type="GO" id="GO:0046839">
    <property type="term" value="P:phospholipid dephosphorylation"/>
    <property type="evidence" value="ECO:0007669"/>
    <property type="project" value="TreeGrafter"/>
</dbReference>
<evidence type="ECO:0000256" key="5">
    <source>
        <dbReference type="ARBA" id="ARBA00023136"/>
    </source>
</evidence>
<comment type="similarity">
    <text evidence="2">Belongs to the PA-phosphatase related phosphoesterase family.</text>
</comment>
<dbReference type="GO" id="GO:0006644">
    <property type="term" value="P:phospholipid metabolic process"/>
    <property type="evidence" value="ECO:0007669"/>
    <property type="project" value="InterPro"/>
</dbReference>
<dbReference type="PANTHER" id="PTHR10165">
    <property type="entry name" value="LIPID PHOSPHATE PHOSPHATASE"/>
    <property type="match status" value="1"/>
</dbReference>
<feature type="transmembrane region" description="Helical" evidence="6">
    <location>
        <begin position="114"/>
        <end position="131"/>
    </location>
</feature>
<evidence type="ECO:0000256" key="1">
    <source>
        <dbReference type="ARBA" id="ARBA00004141"/>
    </source>
</evidence>
<keyword evidence="3 6" id="KW-0812">Transmembrane</keyword>
<dbReference type="AlphaFoldDB" id="A0A9P4ME43"/>
<keyword evidence="9" id="KW-1185">Reference proteome</keyword>
<dbReference type="Gene3D" id="1.20.144.10">
    <property type="entry name" value="Phosphatidic acid phosphatase type 2/haloperoxidase"/>
    <property type="match status" value="1"/>
</dbReference>
<evidence type="ECO:0000256" key="6">
    <source>
        <dbReference type="SAM" id="Phobius"/>
    </source>
</evidence>
<dbReference type="EMBL" id="ML996091">
    <property type="protein sequence ID" value="KAF2149562.1"/>
    <property type="molecule type" value="Genomic_DNA"/>
</dbReference>
<evidence type="ECO:0000313" key="9">
    <source>
        <dbReference type="Proteomes" id="UP000799439"/>
    </source>
</evidence>
<dbReference type="OrthoDB" id="10030083at2759"/>
<keyword evidence="5 6" id="KW-0472">Membrane</keyword>
<dbReference type="Proteomes" id="UP000799439">
    <property type="component" value="Unassembled WGS sequence"/>
</dbReference>
<feature type="transmembrane region" description="Helical" evidence="6">
    <location>
        <begin position="35"/>
        <end position="55"/>
    </location>
</feature>
<dbReference type="InterPro" id="IPR000326">
    <property type="entry name" value="PAP2/HPO"/>
</dbReference>
<keyword evidence="4 6" id="KW-1133">Transmembrane helix</keyword>
<reference evidence="8" key="1">
    <citation type="journal article" date="2020" name="Stud. Mycol.">
        <title>101 Dothideomycetes genomes: a test case for predicting lifestyles and emergence of pathogens.</title>
        <authorList>
            <person name="Haridas S."/>
            <person name="Albert R."/>
            <person name="Binder M."/>
            <person name="Bloem J."/>
            <person name="Labutti K."/>
            <person name="Salamov A."/>
            <person name="Andreopoulos B."/>
            <person name="Baker S."/>
            <person name="Barry K."/>
            <person name="Bills G."/>
            <person name="Bluhm B."/>
            <person name="Cannon C."/>
            <person name="Castanera R."/>
            <person name="Culley D."/>
            <person name="Daum C."/>
            <person name="Ezra D."/>
            <person name="Gonzalez J."/>
            <person name="Henrissat B."/>
            <person name="Kuo A."/>
            <person name="Liang C."/>
            <person name="Lipzen A."/>
            <person name="Lutzoni F."/>
            <person name="Magnuson J."/>
            <person name="Mondo S."/>
            <person name="Nolan M."/>
            <person name="Ohm R."/>
            <person name="Pangilinan J."/>
            <person name="Park H.-J."/>
            <person name="Ramirez L."/>
            <person name="Alfaro M."/>
            <person name="Sun H."/>
            <person name="Tritt A."/>
            <person name="Yoshinaga Y."/>
            <person name="Zwiers L.-H."/>
            <person name="Turgeon B."/>
            <person name="Goodwin S."/>
            <person name="Spatafora J."/>
            <person name="Crous P."/>
            <person name="Grigoriev I."/>
        </authorList>
    </citation>
    <scope>NUCLEOTIDE SEQUENCE</scope>
    <source>
        <strain evidence="8">CBS 260.36</strain>
    </source>
</reference>
<dbReference type="SUPFAM" id="SSF48317">
    <property type="entry name" value="Acid phosphatase/Vanadium-dependent haloperoxidase"/>
    <property type="match status" value="1"/>
</dbReference>
<protein>
    <submittedName>
        <fullName evidence="8">PAP2 superfamily protein</fullName>
    </submittedName>
</protein>
<feature type="transmembrane region" description="Helical" evidence="6">
    <location>
        <begin position="81"/>
        <end position="102"/>
    </location>
</feature>